<evidence type="ECO:0000256" key="5">
    <source>
        <dbReference type="ARBA" id="ARBA00023136"/>
    </source>
</evidence>
<evidence type="ECO:0000256" key="4">
    <source>
        <dbReference type="ARBA" id="ARBA00022989"/>
    </source>
</evidence>
<comment type="similarity">
    <text evidence="2 6">Belongs to the nematode receptor-like protein srg family.</text>
</comment>
<keyword evidence="3 6" id="KW-0812">Transmembrane</keyword>
<feature type="transmembrane region" description="Helical" evidence="6">
    <location>
        <begin position="120"/>
        <end position="144"/>
    </location>
</feature>
<dbReference type="InterPro" id="IPR017452">
    <property type="entry name" value="GPCR_Rhodpsn_7TM"/>
</dbReference>
<feature type="transmembrane region" description="Helical" evidence="6">
    <location>
        <begin position="37"/>
        <end position="58"/>
    </location>
</feature>
<feature type="transmembrane region" description="Helical" evidence="6">
    <location>
        <begin position="174"/>
        <end position="200"/>
    </location>
</feature>
<feature type="transmembrane region" description="Helical" evidence="6">
    <location>
        <begin position="247"/>
        <end position="268"/>
    </location>
</feature>
<dbReference type="OMA" id="LMAPIFR"/>
<dbReference type="WBParaSite" id="HCON_00042110-00001">
    <property type="protein sequence ID" value="HCON_00042110-00001"/>
    <property type="gene ID" value="HCON_00042110"/>
</dbReference>
<evidence type="ECO:0000313" key="8">
    <source>
        <dbReference type="Proteomes" id="UP000025227"/>
    </source>
</evidence>
<evidence type="ECO:0000313" key="9">
    <source>
        <dbReference type="WBParaSite" id="HCON_00042110-00001"/>
    </source>
</evidence>
<dbReference type="OrthoDB" id="5805259at2759"/>
<evidence type="ECO:0000256" key="3">
    <source>
        <dbReference type="ARBA" id="ARBA00022692"/>
    </source>
</evidence>
<keyword evidence="4 6" id="KW-1133">Transmembrane helix</keyword>
<protein>
    <recommendedName>
        <fullName evidence="6">Serpentine receptor class gamma</fullName>
    </recommendedName>
</protein>
<dbReference type="PANTHER" id="PTHR31552">
    <property type="entry name" value="SERPENTINE RECEPTOR CLASS GAMMA"/>
    <property type="match status" value="1"/>
</dbReference>
<evidence type="ECO:0000259" key="7">
    <source>
        <dbReference type="PROSITE" id="PS50262"/>
    </source>
</evidence>
<dbReference type="AlphaFoldDB" id="A0A7I5E767"/>
<dbReference type="Proteomes" id="UP000025227">
    <property type="component" value="Unplaced"/>
</dbReference>
<dbReference type="Pfam" id="PF02118">
    <property type="entry name" value="Srg"/>
    <property type="match status" value="1"/>
</dbReference>
<feature type="domain" description="G-protein coupled receptors family 1 profile" evidence="7">
    <location>
        <begin position="17"/>
        <end position="309"/>
    </location>
</feature>
<feature type="transmembrane region" description="Helical" evidence="6">
    <location>
        <begin position="88"/>
        <end position="108"/>
    </location>
</feature>
<evidence type="ECO:0000256" key="2">
    <source>
        <dbReference type="ARBA" id="ARBA00005692"/>
    </source>
</evidence>
<evidence type="ECO:0000256" key="6">
    <source>
        <dbReference type="RuleBase" id="RU280813"/>
    </source>
</evidence>
<accession>A0A7I5E767</accession>
<dbReference type="GO" id="GO:0007606">
    <property type="term" value="P:sensory perception of chemical stimulus"/>
    <property type="evidence" value="ECO:0007669"/>
    <property type="project" value="UniProtKB-UniRule"/>
</dbReference>
<proteinExistence type="inferred from homology"/>
<reference evidence="9" key="1">
    <citation type="submission" date="2020-12" db="UniProtKB">
        <authorList>
            <consortium name="WormBaseParasite"/>
        </authorList>
    </citation>
    <scope>IDENTIFICATION</scope>
    <source>
        <strain evidence="9">MHco3</strain>
    </source>
</reference>
<organism evidence="8 9">
    <name type="scientific">Haemonchus contortus</name>
    <name type="common">Barber pole worm</name>
    <dbReference type="NCBI Taxonomy" id="6289"/>
    <lineage>
        <taxon>Eukaryota</taxon>
        <taxon>Metazoa</taxon>
        <taxon>Ecdysozoa</taxon>
        <taxon>Nematoda</taxon>
        <taxon>Chromadorea</taxon>
        <taxon>Rhabditida</taxon>
        <taxon>Rhabditina</taxon>
        <taxon>Rhabditomorpha</taxon>
        <taxon>Strongyloidea</taxon>
        <taxon>Trichostrongylidae</taxon>
        <taxon>Haemonchus</taxon>
    </lineage>
</organism>
<dbReference type="GO" id="GO:0016020">
    <property type="term" value="C:membrane"/>
    <property type="evidence" value="ECO:0007669"/>
    <property type="project" value="UniProtKB-SubCell"/>
</dbReference>
<dbReference type="Gene3D" id="1.20.1070.10">
    <property type="entry name" value="Rhodopsin 7-helix transmembrane proteins"/>
    <property type="match status" value="1"/>
</dbReference>
<keyword evidence="8" id="KW-1185">Reference proteome</keyword>
<comment type="subcellular location">
    <subcellularLocation>
        <location evidence="1">Membrane</location>
        <topology evidence="1">Multi-pass membrane protein</topology>
    </subcellularLocation>
</comment>
<evidence type="ECO:0000256" key="1">
    <source>
        <dbReference type="ARBA" id="ARBA00004141"/>
    </source>
</evidence>
<dbReference type="PROSITE" id="PS50262">
    <property type="entry name" value="G_PROTEIN_RECEP_F1_2"/>
    <property type="match status" value="1"/>
</dbReference>
<dbReference type="PANTHER" id="PTHR31552:SF8">
    <property type="entry name" value="SERPENTINE RECEPTOR CLASS GAMMA"/>
    <property type="match status" value="1"/>
</dbReference>
<name>A0A7I5E767_HAECO</name>
<dbReference type="InterPro" id="IPR000609">
    <property type="entry name" value="7TM_GPCR_serpentine_rcpt_Srg"/>
</dbReference>
<dbReference type="SUPFAM" id="SSF81321">
    <property type="entry name" value="Family A G protein-coupled receptor-like"/>
    <property type="match status" value="1"/>
</dbReference>
<keyword evidence="5 6" id="KW-0472">Membrane</keyword>
<dbReference type="GO" id="GO:0004888">
    <property type="term" value="F:transmembrane signaling receptor activity"/>
    <property type="evidence" value="ECO:0007669"/>
    <property type="project" value="InterPro"/>
</dbReference>
<sequence>MSLFYIRLAYCIPSIVLYIVVIYAISKEKQRLFGSFYSLLVIQAITNLLVYVNSFYFLQLANETEDYRWWAVIYTKAPQALMRITSWLGMHFAFVQTYITFFISLNRMAAIVWPRMDDRIWSAVVVLSTVISYVSPLIVTYPYLTEEASFDYSKKIEGYVAHSNSDFPTIYSQLYYFMCVFVVASSCVSIVSMVCLCLRSKRIECVRAERRMLTLALLSFLVEISYFTLLTIVQIDRGGNFEKNARYTIIPFISDLMTFSMPYLILFLNKSVRARLLRPFIRQNEVTPMRRIKVIKRNNAISLISSSAR</sequence>
<feature type="transmembrane region" description="Helical" evidence="6">
    <location>
        <begin position="6"/>
        <end position="25"/>
    </location>
</feature>
<feature type="transmembrane region" description="Helical" evidence="6">
    <location>
        <begin position="212"/>
        <end position="235"/>
    </location>
</feature>
<dbReference type="PRINTS" id="PR00698">
    <property type="entry name" value="TMPROTEINSRG"/>
</dbReference>